<dbReference type="PANTHER" id="PTHR34478:SF1">
    <property type="entry name" value="PROTEIN LEMA"/>
    <property type="match status" value="1"/>
</dbReference>
<keyword evidence="3" id="KW-0812">Transmembrane</keyword>
<dbReference type="EMBL" id="VTFT01000001">
    <property type="protein sequence ID" value="TYT25298.1"/>
    <property type="molecule type" value="Genomic_DNA"/>
</dbReference>
<dbReference type="InterPro" id="IPR007156">
    <property type="entry name" value="MamQ_LemA"/>
</dbReference>
<dbReference type="OrthoDB" id="9804152at2"/>
<dbReference type="Gene3D" id="1.20.1440.20">
    <property type="entry name" value="LemA-like domain"/>
    <property type="match status" value="1"/>
</dbReference>
<comment type="caution">
    <text evidence="6">The sequence shown here is derived from an EMBL/GenBank/DDBJ whole genome shotgun (WGS) entry which is preliminary data.</text>
</comment>
<keyword evidence="7" id="KW-1185">Reference proteome</keyword>
<dbReference type="Proteomes" id="UP000324973">
    <property type="component" value="Unassembled WGS sequence"/>
</dbReference>
<evidence type="ECO:0000256" key="3">
    <source>
        <dbReference type="ARBA" id="ARBA00022692"/>
    </source>
</evidence>
<accession>A0A5D4XKS3</accession>
<dbReference type="InterPro" id="IPR023353">
    <property type="entry name" value="LemA-like_dom_sf"/>
</dbReference>
<dbReference type="RefSeq" id="WP_149101848.1">
    <property type="nucleotide sequence ID" value="NZ_VTFT01000001.1"/>
</dbReference>
<evidence type="ECO:0000256" key="4">
    <source>
        <dbReference type="ARBA" id="ARBA00022989"/>
    </source>
</evidence>
<name>A0A5D4XKS3_9GAMM</name>
<evidence type="ECO:0000256" key="2">
    <source>
        <dbReference type="ARBA" id="ARBA00008854"/>
    </source>
</evidence>
<keyword evidence="4" id="KW-1133">Transmembrane helix</keyword>
<comment type="similarity">
    <text evidence="2">Belongs to the LemA family.</text>
</comment>
<comment type="subcellular location">
    <subcellularLocation>
        <location evidence="1">Membrane</location>
        <topology evidence="1">Single-pass membrane protein</topology>
    </subcellularLocation>
</comment>
<dbReference type="GO" id="GO:0016020">
    <property type="term" value="C:membrane"/>
    <property type="evidence" value="ECO:0007669"/>
    <property type="project" value="UniProtKB-SubCell"/>
</dbReference>
<keyword evidence="5" id="KW-0472">Membrane</keyword>
<evidence type="ECO:0000256" key="1">
    <source>
        <dbReference type="ARBA" id="ARBA00004167"/>
    </source>
</evidence>
<organism evidence="6 7">
    <name type="scientific">Luteimonas viscosa</name>
    <dbReference type="NCBI Taxonomy" id="1132694"/>
    <lineage>
        <taxon>Bacteria</taxon>
        <taxon>Pseudomonadati</taxon>
        <taxon>Pseudomonadota</taxon>
        <taxon>Gammaproteobacteria</taxon>
        <taxon>Lysobacterales</taxon>
        <taxon>Lysobacteraceae</taxon>
        <taxon>Luteimonas</taxon>
    </lineage>
</organism>
<dbReference type="PANTHER" id="PTHR34478">
    <property type="entry name" value="PROTEIN LEMA"/>
    <property type="match status" value="1"/>
</dbReference>
<proteinExistence type="inferred from homology"/>
<evidence type="ECO:0000313" key="7">
    <source>
        <dbReference type="Proteomes" id="UP000324973"/>
    </source>
</evidence>
<protein>
    <submittedName>
        <fullName evidence="6">LemA family protein</fullName>
    </submittedName>
</protein>
<evidence type="ECO:0000256" key="5">
    <source>
        <dbReference type="ARBA" id="ARBA00023136"/>
    </source>
</evidence>
<dbReference type="Pfam" id="PF04011">
    <property type="entry name" value="LemA"/>
    <property type="match status" value="1"/>
</dbReference>
<sequence length="185" mass="20767">MSLPVLLLSSLVAALLVWAIVVFNRLVRLRNQVRTAWADIDVQLIRRHDLVPSLVSAVQAYAGHERAVLETVTELRARALAHQTRPQLAQVEQALEQAIGRLFVLQEAYPELKASDNFAQLQRDLVEVEEHLQYARRFYNGAVRDYNDATQRVPDLVVARLAGFGAEEFFEAGDAGRAAVRVELP</sequence>
<dbReference type="SUPFAM" id="SSF140478">
    <property type="entry name" value="LemA-like"/>
    <property type="match status" value="1"/>
</dbReference>
<reference evidence="6 7" key="1">
    <citation type="submission" date="2019-08" db="EMBL/GenBank/DDBJ databases">
        <title>Luteimonas viscosus sp. nov., isolated from soil of a sunflower field.</title>
        <authorList>
            <person name="Jianli Z."/>
            <person name="Ying Z."/>
        </authorList>
    </citation>
    <scope>NUCLEOTIDE SEQUENCE [LARGE SCALE GENOMIC DNA]</scope>
    <source>
        <strain evidence="6 7">XBU10</strain>
    </source>
</reference>
<evidence type="ECO:0000313" key="6">
    <source>
        <dbReference type="EMBL" id="TYT25298.1"/>
    </source>
</evidence>
<dbReference type="AlphaFoldDB" id="A0A5D4XKS3"/>
<gene>
    <name evidence="6" type="ORF">FZO89_02890</name>
</gene>